<name>A0A7X1J7Z1_9ACTN</name>
<proteinExistence type="predicted"/>
<dbReference type="Gene3D" id="1.10.10.10">
    <property type="entry name" value="Winged helix-like DNA-binding domain superfamily/Winged helix DNA-binding domain"/>
    <property type="match status" value="1"/>
</dbReference>
<dbReference type="Pfam" id="PF09339">
    <property type="entry name" value="HTH_IclR"/>
    <property type="match status" value="1"/>
</dbReference>
<evidence type="ECO:0000313" key="3">
    <source>
        <dbReference type="EMBL" id="MBC2904832.1"/>
    </source>
</evidence>
<dbReference type="GO" id="GO:0006355">
    <property type="term" value="P:regulation of DNA-templated transcription"/>
    <property type="evidence" value="ECO:0007669"/>
    <property type="project" value="InterPro"/>
</dbReference>
<sequence>MNGAKVADAEGHRDVPARYRTPGEPVLERAFRLLACFGPGTGELSLTALAGLPKATTLRLARQLVALGAQTR</sequence>
<dbReference type="EMBL" id="JACMSF010000029">
    <property type="protein sequence ID" value="MBC2904832.1"/>
    <property type="molecule type" value="Genomic_DNA"/>
</dbReference>
<dbReference type="GO" id="GO:0003677">
    <property type="term" value="F:DNA binding"/>
    <property type="evidence" value="ECO:0007669"/>
    <property type="project" value="InterPro"/>
</dbReference>
<feature type="region of interest" description="Disordered" evidence="1">
    <location>
        <begin position="1"/>
        <end position="21"/>
    </location>
</feature>
<dbReference type="InterPro" id="IPR005471">
    <property type="entry name" value="Tscrpt_reg_IclR_N"/>
</dbReference>
<evidence type="ECO:0000259" key="2">
    <source>
        <dbReference type="Pfam" id="PF09339"/>
    </source>
</evidence>
<feature type="domain" description="HTH iclR-type" evidence="2">
    <location>
        <begin position="26"/>
        <end position="68"/>
    </location>
</feature>
<accession>A0A7X1J7Z1</accession>
<protein>
    <submittedName>
        <fullName evidence="3">Helix-turn-helix domain-containing protein</fullName>
    </submittedName>
</protein>
<organism evidence="3 4">
    <name type="scientific">Streptomyces cupreus</name>
    <dbReference type="NCBI Taxonomy" id="2759956"/>
    <lineage>
        <taxon>Bacteria</taxon>
        <taxon>Bacillati</taxon>
        <taxon>Actinomycetota</taxon>
        <taxon>Actinomycetes</taxon>
        <taxon>Kitasatosporales</taxon>
        <taxon>Streptomycetaceae</taxon>
        <taxon>Streptomyces</taxon>
    </lineage>
</organism>
<dbReference type="InterPro" id="IPR036388">
    <property type="entry name" value="WH-like_DNA-bd_sf"/>
</dbReference>
<keyword evidence="4" id="KW-1185">Reference proteome</keyword>
<evidence type="ECO:0000313" key="4">
    <source>
        <dbReference type="Proteomes" id="UP000584670"/>
    </source>
</evidence>
<feature type="compositionally biased region" description="Basic and acidic residues" evidence="1">
    <location>
        <begin position="7"/>
        <end position="17"/>
    </location>
</feature>
<comment type="caution">
    <text evidence="3">The sequence shown here is derived from an EMBL/GenBank/DDBJ whole genome shotgun (WGS) entry which is preliminary data.</text>
</comment>
<dbReference type="AlphaFoldDB" id="A0A7X1J7Z1"/>
<dbReference type="Proteomes" id="UP000584670">
    <property type="component" value="Unassembled WGS sequence"/>
</dbReference>
<reference evidence="3 4" key="1">
    <citation type="submission" date="2020-08" db="EMBL/GenBank/DDBJ databases">
        <title>Streptomyces sp. PSKA01 genome sequencing and assembly.</title>
        <authorList>
            <person name="Mandal S."/>
            <person name="Maiti P.K."/>
            <person name="Das P."/>
        </authorList>
    </citation>
    <scope>NUCLEOTIDE SEQUENCE [LARGE SCALE GENOMIC DNA]</scope>
    <source>
        <strain evidence="3 4">PSKA01</strain>
    </source>
</reference>
<gene>
    <name evidence="3" type="ORF">H4N64_25250</name>
</gene>
<evidence type="ECO:0000256" key="1">
    <source>
        <dbReference type="SAM" id="MobiDB-lite"/>
    </source>
</evidence>